<keyword evidence="5" id="KW-1185">Reference proteome</keyword>
<evidence type="ECO:0000313" key="4">
    <source>
        <dbReference type="EMBL" id="TXC71890.1"/>
    </source>
</evidence>
<keyword evidence="4" id="KW-0645">Protease</keyword>
<protein>
    <submittedName>
        <fullName evidence="4">CPBP family intramembrane metalloprotease</fullName>
    </submittedName>
</protein>
<name>A0A5C6UHI3_9SPHN</name>
<feature type="transmembrane region" description="Helical" evidence="2">
    <location>
        <begin position="43"/>
        <end position="62"/>
    </location>
</feature>
<sequence>MPLILLLSALAAIAWFLKGDLGEYRRFKTLSDTASRQRRYRLWIAKAALAFALPALIGLAMLGRLNALATLPPEFAAARALLPDFTGGPGALLTGMLGGAAVGGLVVGILAATRRKRAPVTPLGDVDSLIPRNRAEMVHAAMLSVAAGITEELAFRLYLPLLIALVTGSALLAFALATLIFAAMHLYQGWKGVAATMVVGLVMAAIYLMTGALWLAMLQHALIDLNGLVVRPWLSSSSASRSGRSPRSRPGTPPGTPPSPQG</sequence>
<keyword evidence="2" id="KW-1133">Transmembrane helix</keyword>
<reference evidence="4 5" key="1">
    <citation type="journal article" date="2013" name="Antonie Van Leeuwenhoek">
        <title>Sphingomonas ginsenosidivorax sp. nov., with the ability to transform ginsenosides.</title>
        <authorList>
            <person name="Jin X.F."/>
            <person name="Kim J.K."/>
            <person name="Liu Q.M."/>
            <person name="Kang M.S."/>
            <person name="He D."/>
            <person name="Jin F.X."/>
            <person name="Kim S.C."/>
            <person name="Im W.T."/>
        </authorList>
    </citation>
    <scope>NUCLEOTIDE SEQUENCE [LARGE SCALE GENOMIC DNA]</scope>
    <source>
        <strain evidence="4 5">KHI67</strain>
    </source>
</reference>
<dbReference type="GO" id="GO:0006508">
    <property type="term" value="P:proteolysis"/>
    <property type="evidence" value="ECO:0007669"/>
    <property type="project" value="UniProtKB-KW"/>
</dbReference>
<gene>
    <name evidence="4" type="ORF">FSB78_13690</name>
</gene>
<keyword evidence="2" id="KW-0812">Transmembrane</keyword>
<organism evidence="4 5">
    <name type="scientific">Sphingomonas ginsenosidivorax</name>
    <dbReference type="NCBI Taxonomy" id="862135"/>
    <lineage>
        <taxon>Bacteria</taxon>
        <taxon>Pseudomonadati</taxon>
        <taxon>Pseudomonadota</taxon>
        <taxon>Alphaproteobacteria</taxon>
        <taxon>Sphingomonadales</taxon>
        <taxon>Sphingomonadaceae</taxon>
        <taxon>Sphingomonas</taxon>
    </lineage>
</organism>
<feature type="region of interest" description="Disordered" evidence="1">
    <location>
        <begin position="236"/>
        <end position="262"/>
    </location>
</feature>
<dbReference type="EMBL" id="VOQR01000001">
    <property type="protein sequence ID" value="TXC71890.1"/>
    <property type="molecule type" value="Genomic_DNA"/>
</dbReference>
<evidence type="ECO:0000256" key="1">
    <source>
        <dbReference type="SAM" id="MobiDB-lite"/>
    </source>
</evidence>
<dbReference type="Proteomes" id="UP000321250">
    <property type="component" value="Unassembled WGS sequence"/>
</dbReference>
<comment type="caution">
    <text evidence="4">The sequence shown here is derived from an EMBL/GenBank/DDBJ whole genome shotgun (WGS) entry which is preliminary data.</text>
</comment>
<dbReference type="GO" id="GO:0080120">
    <property type="term" value="P:CAAX-box protein maturation"/>
    <property type="evidence" value="ECO:0007669"/>
    <property type="project" value="UniProtKB-ARBA"/>
</dbReference>
<evidence type="ECO:0000259" key="3">
    <source>
        <dbReference type="Pfam" id="PF02517"/>
    </source>
</evidence>
<dbReference type="AlphaFoldDB" id="A0A5C6UHI3"/>
<keyword evidence="4" id="KW-0482">Metalloprotease</keyword>
<evidence type="ECO:0000313" key="5">
    <source>
        <dbReference type="Proteomes" id="UP000321250"/>
    </source>
</evidence>
<feature type="transmembrane region" description="Helical" evidence="2">
    <location>
        <begin position="193"/>
        <end position="216"/>
    </location>
</feature>
<evidence type="ECO:0000256" key="2">
    <source>
        <dbReference type="SAM" id="Phobius"/>
    </source>
</evidence>
<feature type="compositionally biased region" description="Pro residues" evidence="1">
    <location>
        <begin position="251"/>
        <end position="262"/>
    </location>
</feature>
<dbReference type="OrthoDB" id="7632478at2"/>
<feature type="compositionally biased region" description="Low complexity" evidence="1">
    <location>
        <begin position="236"/>
        <end position="250"/>
    </location>
</feature>
<dbReference type="InterPro" id="IPR003675">
    <property type="entry name" value="Rce1/LyrA-like_dom"/>
</dbReference>
<accession>A0A5C6UHI3</accession>
<dbReference type="GO" id="GO:0004175">
    <property type="term" value="F:endopeptidase activity"/>
    <property type="evidence" value="ECO:0007669"/>
    <property type="project" value="UniProtKB-ARBA"/>
</dbReference>
<dbReference type="Pfam" id="PF02517">
    <property type="entry name" value="Rce1-like"/>
    <property type="match status" value="1"/>
</dbReference>
<keyword evidence="4" id="KW-0378">Hydrolase</keyword>
<dbReference type="GO" id="GO:0008237">
    <property type="term" value="F:metallopeptidase activity"/>
    <property type="evidence" value="ECO:0007669"/>
    <property type="project" value="UniProtKB-KW"/>
</dbReference>
<proteinExistence type="predicted"/>
<feature type="transmembrane region" description="Helical" evidence="2">
    <location>
        <begin position="91"/>
        <end position="112"/>
    </location>
</feature>
<keyword evidence="2" id="KW-0472">Membrane</keyword>
<feature type="transmembrane region" description="Helical" evidence="2">
    <location>
        <begin position="162"/>
        <end position="187"/>
    </location>
</feature>
<feature type="domain" description="CAAX prenyl protease 2/Lysostaphin resistance protein A-like" evidence="3">
    <location>
        <begin position="137"/>
        <end position="225"/>
    </location>
</feature>
<dbReference type="RefSeq" id="WP_147083167.1">
    <property type="nucleotide sequence ID" value="NZ_VOQR01000001.1"/>
</dbReference>